<reference evidence="2 3" key="1">
    <citation type="submission" date="2018-08" db="EMBL/GenBank/DDBJ databases">
        <title>Proposal of Muricauda 72 sp.nov. and Muricauda NH166 sp.nov., isolated from seawater.</title>
        <authorList>
            <person name="Cheng H."/>
            <person name="Wu Y.-H."/>
            <person name="Guo L.-L."/>
            <person name="Xu X.-W."/>
        </authorList>
    </citation>
    <scope>NUCLEOTIDE SEQUENCE [LARGE SCALE GENOMIC DNA]</scope>
    <source>
        <strain evidence="2 3">KCTC 22173</strain>
    </source>
</reference>
<evidence type="ECO:0000256" key="1">
    <source>
        <dbReference type="ARBA" id="ARBA00008007"/>
    </source>
</evidence>
<proteinExistence type="inferred from homology"/>
<keyword evidence="3" id="KW-1185">Reference proteome</keyword>
<dbReference type="SUPFAM" id="SSF53271">
    <property type="entry name" value="PRTase-like"/>
    <property type="match status" value="1"/>
</dbReference>
<protein>
    <submittedName>
        <fullName evidence="2">ComF family protein</fullName>
    </submittedName>
</protein>
<comment type="caution">
    <text evidence="2">The sequence shown here is derived from an EMBL/GenBank/DDBJ whole genome shotgun (WGS) entry which is preliminary data.</text>
</comment>
<dbReference type="AlphaFoldDB" id="A0A3A1NF96"/>
<dbReference type="OrthoDB" id="9779910at2"/>
<evidence type="ECO:0000313" key="2">
    <source>
        <dbReference type="EMBL" id="RIV35488.1"/>
    </source>
</evidence>
<comment type="similarity">
    <text evidence="1">Belongs to the ComF/GntX family.</text>
</comment>
<dbReference type="PANTHER" id="PTHR47505:SF1">
    <property type="entry name" value="DNA UTILIZATION PROTEIN YHGH"/>
    <property type="match status" value="1"/>
</dbReference>
<dbReference type="InterPro" id="IPR029057">
    <property type="entry name" value="PRTase-like"/>
</dbReference>
<dbReference type="EMBL" id="QXFH01000070">
    <property type="protein sequence ID" value="RIV35488.1"/>
    <property type="molecule type" value="Genomic_DNA"/>
</dbReference>
<gene>
    <name evidence="2" type="ORF">D2V08_05220</name>
</gene>
<accession>A0A3A1NF96</accession>
<dbReference type="InterPro" id="IPR000836">
    <property type="entry name" value="PRTase_dom"/>
</dbReference>
<dbReference type="InterPro" id="IPR051910">
    <property type="entry name" value="ComF/GntX_DNA_util-trans"/>
</dbReference>
<organism evidence="2 3">
    <name type="scientific">Flagellimonas lutimaris</name>
    <dbReference type="NCBI Taxonomy" id="475082"/>
    <lineage>
        <taxon>Bacteria</taxon>
        <taxon>Pseudomonadati</taxon>
        <taxon>Bacteroidota</taxon>
        <taxon>Flavobacteriia</taxon>
        <taxon>Flavobacteriales</taxon>
        <taxon>Flavobacteriaceae</taxon>
        <taxon>Flagellimonas</taxon>
    </lineage>
</organism>
<evidence type="ECO:0000313" key="3">
    <source>
        <dbReference type="Proteomes" id="UP000266067"/>
    </source>
</evidence>
<name>A0A3A1NF96_9FLAO</name>
<dbReference type="CDD" id="cd06223">
    <property type="entry name" value="PRTases_typeI"/>
    <property type="match status" value="1"/>
</dbReference>
<sequence length="236" mass="27090">MTPKRLAKIINEINNILLPRVCFGCNTQLFREEHILCAVCRHDVPLTDHNYLEENEVGRIFYGRIPIKKAASFVFFSKNGLVKNLLHWLKYKNQEQIGSFFGDWCGALLKEDEHLKNIDVVVPVPLHPKKQKKRGYNQVAQFAHKIAENIGAEYCDDWLIKVKNIKTQTKKGRQWRWESSKDAFKLNTSNGRTFKHVLLVDDVITTGATIESCPQTLLQQKEVEVSVLSTAMVPEG</sequence>
<dbReference type="PANTHER" id="PTHR47505">
    <property type="entry name" value="DNA UTILIZATION PROTEIN YHGH"/>
    <property type="match status" value="1"/>
</dbReference>
<dbReference type="Proteomes" id="UP000266067">
    <property type="component" value="Unassembled WGS sequence"/>
</dbReference>
<dbReference type="Gene3D" id="3.40.50.2020">
    <property type="match status" value="1"/>
</dbReference>